<comment type="caution">
    <text evidence="1">The sequence shown here is derived from an EMBL/GenBank/DDBJ whole genome shotgun (WGS) entry which is preliminary data.</text>
</comment>
<dbReference type="EMBL" id="BAAARE010000013">
    <property type="protein sequence ID" value="GAA2490078.1"/>
    <property type="molecule type" value="Genomic_DNA"/>
</dbReference>
<evidence type="ECO:0000313" key="1">
    <source>
        <dbReference type="EMBL" id="GAA2490078.1"/>
    </source>
</evidence>
<keyword evidence="2" id="KW-1185">Reference proteome</keyword>
<gene>
    <name evidence="1" type="ORF">GCM10009858_30150</name>
</gene>
<reference evidence="1 2" key="1">
    <citation type="journal article" date="2019" name="Int. J. Syst. Evol. Microbiol.">
        <title>The Global Catalogue of Microorganisms (GCM) 10K type strain sequencing project: providing services to taxonomists for standard genome sequencing and annotation.</title>
        <authorList>
            <consortium name="The Broad Institute Genomics Platform"/>
            <consortium name="The Broad Institute Genome Sequencing Center for Infectious Disease"/>
            <person name="Wu L."/>
            <person name="Ma J."/>
        </authorList>
    </citation>
    <scope>NUCLEOTIDE SEQUENCE [LARGE SCALE GENOMIC DNA]</scope>
    <source>
        <strain evidence="1 2">JCM 16259</strain>
    </source>
</reference>
<sequence length="306" mass="34022">MRGPERRQIARELADRHGGVVSRAMLRSAGIERRHVAYEVRSERWVVHGDVTVAVHTRPLSREESLWRAVWEVGAAVTAIDGVTALELAGLKHYDDPAIHCSVVHTARVTWPSGVTAHKVIRRVPAEVLQTGIPRTRPAVAAIRAAHWAVSDRQAALILLMTAQQGLASPEELLRTGKHLRGRRRRAFVKNVVRDIALGVQSLGELDFAHLCRERGLPEPDRQVVVHTDRGRVYLDVRWRNGLVVEIDGVQHRRALAVSTDNLRTNALVLKGDRALRIDLVGLRVFTDEFMSQVAQGHAQLESAAA</sequence>
<organism evidence="1 2">
    <name type="scientific">Terrabacter carboxydivorans</name>
    <dbReference type="NCBI Taxonomy" id="619730"/>
    <lineage>
        <taxon>Bacteria</taxon>
        <taxon>Bacillati</taxon>
        <taxon>Actinomycetota</taxon>
        <taxon>Actinomycetes</taxon>
        <taxon>Micrococcales</taxon>
        <taxon>Intrasporangiaceae</taxon>
        <taxon>Terrabacter</taxon>
    </lineage>
</organism>
<evidence type="ECO:0008006" key="3">
    <source>
        <dbReference type="Google" id="ProtNLM"/>
    </source>
</evidence>
<accession>A0ABN3LV02</accession>
<name>A0ABN3LV02_9MICO</name>
<dbReference type="Proteomes" id="UP001500730">
    <property type="component" value="Unassembled WGS sequence"/>
</dbReference>
<dbReference type="RefSeq" id="WP_344255828.1">
    <property type="nucleotide sequence ID" value="NZ_BAAARE010000013.1"/>
</dbReference>
<protein>
    <recommendedName>
        <fullName evidence="3">DUF559 domain-containing protein</fullName>
    </recommendedName>
</protein>
<evidence type="ECO:0000313" key="2">
    <source>
        <dbReference type="Proteomes" id="UP001500730"/>
    </source>
</evidence>
<proteinExistence type="predicted"/>